<sequence length="459" mass="51443">MASRKRPPDFIPNPFIKKRNLNWSLQALPATPASTNDATGSPPHAPINPDGIKPQGGRSAPASEPRPTEASTAAIESGAIIVEDHALRFSELLQKASIPHLETPDIPRLSIPDYKRLYESNAGSKHGAHFVIHQHDHPVAGTHYDLRLQINETSSVSWAIMYGVPGNPNSTRLNRNATETRIHSLWNHLIETASRETGSLLIWDTGTYQILPRRSKYAPAIDPSSQQSSQSSHHEPETQQQLLHDAFQNRKIRLQLHGTRLPEPYVLYLRLTKSEDVEGRQKANRPPGKRRRRRKPSETPIVETDLSSDDQEDGTDDDDDDDGDIVTTDQNEASESMTEVSADDRELRELEDQQVRLTNAYPGAINSIGSIHQRRWYLSMERIACGLIDRRDGRRVPWHLPKTSKETGVTSNPRASLPFYVHGRDKECSIITGRLGADILRDEGVQGFVPRMGWSAVLE</sequence>
<proteinExistence type="predicted"/>
<protein>
    <recommendedName>
        <fullName evidence="2">DNA ligase D 3'-phosphoesterase domain-containing protein</fullName>
    </recommendedName>
</protein>
<evidence type="ECO:0000256" key="1">
    <source>
        <dbReference type="SAM" id="MobiDB-lite"/>
    </source>
</evidence>
<accession>A0A0A1TFU5</accession>
<organism evidence="3 4">
    <name type="scientific">[Torrubiella] hemipterigena</name>
    <dbReference type="NCBI Taxonomy" id="1531966"/>
    <lineage>
        <taxon>Eukaryota</taxon>
        <taxon>Fungi</taxon>
        <taxon>Dikarya</taxon>
        <taxon>Ascomycota</taxon>
        <taxon>Pezizomycotina</taxon>
        <taxon>Sordariomycetes</taxon>
        <taxon>Hypocreomycetidae</taxon>
        <taxon>Hypocreales</taxon>
        <taxon>Clavicipitaceae</taxon>
        <taxon>Clavicipitaceae incertae sedis</taxon>
        <taxon>'Torrubiella' clade</taxon>
    </lineage>
</organism>
<feature type="region of interest" description="Disordered" evidence="1">
    <location>
        <begin position="276"/>
        <end position="346"/>
    </location>
</feature>
<dbReference type="HOGENOM" id="CLU_040687_0_0_1"/>
<keyword evidence="4" id="KW-1185">Reference proteome</keyword>
<dbReference type="OrthoDB" id="2588098at2759"/>
<dbReference type="PANTHER" id="PTHR39465:SF1">
    <property type="entry name" value="DNA LIGASE D 3'-PHOSPHOESTERASE DOMAIN-CONTAINING PROTEIN"/>
    <property type="match status" value="1"/>
</dbReference>
<dbReference type="Proteomes" id="UP000039046">
    <property type="component" value="Unassembled WGS sequence"/>
</dbReference>
<feature type="compositionally biased region" description="Acidic residues" evidence="1">
    <location>
        <begin position="306"/>
        <end position="324"/>
    </location>
</feature>
<name>A0A0A1TFU5_9HYPO</name>
<feature type="domain" description="DNA ligase D 3'-phosphoesterase" evidence="2">
    <location>
        <begin position="133"/>
        <end position="267"/>
    </location>
</feature>
<feature type="region of interest" description="Disordered" evidence="1">
    <location>
        <begin position="219"/>
        <end position="240"/>
    </location>
</feature>
<dbReference type="EMBL" id="CDHN01000002">
    <property type="protein sequence ID" value="CEJ89042.1"/>
    <property type="molecule type" value="Genomic_DNA"/>
</dbReference>
<dbReference type="PANTHER" id="PTHR39465">
    <property type="entry name" value="DNA LIGASE D, 3'-PHOSPHOESTERASE DOMAIN"/>
    <property type="match status" value="1"/>
</dbReference>
<dbReference type="Pfam" id="PF13298">
    <property type="entry name" value="LigD_N"/>
    <property type="match status" value="1"/>
</dbReference>
<evidence type="ECO:0000313" key="4">
    <source>
        <dbReference type="Proteomes" id="UP000039046"/>
    </source>
</evidence>
<feature type="region of interest" description="Disordered" evidence="1">
    <location>
        <begin position="27"/>
        <end position="72"/>
    </location>
</feature>
<feature type="compositionally biased region" description="Polar residues" evidence="1">
    <location>
        <begin position="330"/>
        <end position="339"/>
    </location>
</feature>
<dbReference type="InterPro" id="IPR014144">
    <property type="entry name" value="LigD_PE_domain"/>
</dbReference>
<evidence type="ECO:0000313" key="3">
    <source>
        <dbReference type="EMBL" id="CEJ89042.1"/>
    </source>
</evidence>
<evidence type="ECO:0000259" key="2">
    <source>
        <dbReference type="Pfam" id="PF13298"/>
    </source>
</evidence>
<dbReference type="AlphaFoldDB" id="A0A0A1TFU5"/>
<reference evidence="3 4" key="1">
    <citation type="journal article" date="2015" name="Genome Announc.">
        <title>Draft Genome Sequence and Gene Annotation of the Entomopathogenic Fungus Verticillium hemipterigenum.</title>
        <authorList>
            <person name="Horn F."/>
            <person name="Habel A."/>
            <person name="Scharf D.H."/>
            <person name="Dworschak J."/>
            <person name="Brakhage A.A."/>
            <person name="Guthke R."/>
            <person name="Hertweck C."/>
            <person name="Linde J."/>
        </authorList>
    </citation>
    <scope>NUCLEOTIDE SEQUENCE [LARGE SCALE GENOMIC DNA]</scope>
</reference>
<gene>
    <name evidence="3" type="ORF">VHEMI04966</name>
</gene>